<organism evidence="9 10">
    <name type="scientific">Rotaria magnacalcarata</name>
    <dbReference type="NCBI Taxonomy" id="392030"/>
    <lineage>
        <taxon>Eukaryota</taxon>
        <taxon>Metazoa</taxon>
        <taxon>Spiralia</taxon>
        <taxon>Gnathifera</taxon>
        <taxon>Rotifera</taxon>
        <taxon>Eurotatoria</taxon>
        <taxon>Bdelloidea</taxon>
        <taxon>Philodinida</taxon>
        <taxon>Philodinidae</taxon>
        <taxon>Rotaria</taxon>
    </lineage>
</organism>
<keyword evidence="8" id="KW-0732">Signal</keyword>
<protein>
    <recommendedName>
        <fullName evidence="11">Solute carrier family 35 member F6</fullName>
    </recommendedName>
</protein>
<dbReference type="GO" id="GO:0015165">
    <property type="term" value="F:pyrimidine nucleotide-sugar transmembrane transporter activity"/>
    <property type="evidence" value="ECO:0007669"/>
    <property type="project" value="InterPro"/>
</dbReference>
<keyword evidence="5 7" id="KW-1133">Transmembrane helix</keyword>
<keyword evidence="6 7" id="KW-0472">Membrane</keyword>
<dbReference type="EMBL" id="CAJOBI010230000">
    <property type="protein sequence ID" value="CAF5062223.1"/>
    <property type="molecule type" value="Genomic_DNA"/>
</dbReference>
<feature type="transmembrane region" description="Helical" evidence="7">
    <location>
        <begin position="115"/>
        <end position="135"/>
    </location>
</feature>
<comment type="subcellular location">
    <subcellularLocation>
        <location evidence="1">Membrane</location>
        <topology evidence="1">Multi-pass membrane protein</topology>
    </subcellularLocation>
</comment>
<evidence type="ECO:0000256" key="3">
    <source>
        <dbReference type="ARBA" id="ARBA00022597"/>
    </source>
</evidence>
<dbReference type="SUPFAM" id="SSF103481">
    <property type="entry name" value="Multidrug resistance efflux transporter EmrE"/>
    <property type="match status" value="1"/>
</dbReference>
<evidence type="ECO:0000256" key="6">
    <source>
        <dbReference type="ARBA" id="ARBA00023136"/>
    </source>
</evidence>
<name>A0A8S3EKI7_9BILA</name>
<dbReference type="InterPro" id="IPR037185">
    <property type="entry name" value="EmrE-like"/>
</dbReference>
<feature type="signal peptide" evidence="8">
    <location>
        <begin position="1"/>
        <end position="18"/>
    </location>
</feature>
<feature type="transmembrane region" description="Helical" evidence="7">
    <location>
        <begin position="141"/>
        <end position="162"/>
    </location>
</feature>
<dbReference type="AlphaFoldDB" id="A0A8S3EKI7"/>
<keyword evidence="4 7" id="KW-0812">Transmembrane</keyword>
<dbReference type="PANTHER" id="PTHR13146:SF0">
    <property type="entry name" value="SOLUTE CARRIER FAMILY 35 MEMBER F6"/>
    <property type="match status" value="1"/>
</dbReference>
<dbReference type="GO" id="GO:0000139">
    <property type="term" value="C:Golgi membrane"/>
    <property type="evidence" value="ECO:0007669"/>
    <property type="project" value="InterPro"/>
</dbReference>
<evidence type="ECO:0000313" key="9">
    <source>
        <dbReference type="EMBL" id="CAF5062223.1"/>
    </source>
</evidence>
<feature type="transmembrane region" description="Helical" evidence="7">
    <location>
        <begin position="204"/>
        <end position="224"/>
    </location>
</feature>
<feature type="transmembrane region" description="Helical" evidence="7">
    <location>
        <begin position="236"/>
        <end position="256"/>
    </location>
</feature>
<reference evidence="9" key="1">
    <citation type="submission" date="2021-02" db="EMBL/GenBank/DDBJ databases">
        <authorList>
            <person name="Nowell W R."/>
        </authorList>
    </citation>
    <scope>NUCLEOTIDE SEQUENCE</scope>
</reference>
<evidence type="ECO:0000256" key="8">
    <source>
        <dbReference type="SAM" id="SignalP"/>
    </source>
</evidence>
<comment type="caution">
    <text evidence="9">The sequence shown here is derived from an EMBL/GenBank/DDBJ whole genome shotgun (WGS) entry which is preliminary data.</text>
</comment>
<dbReference type="Pfam" id="PF04142">
    <property type="entry name" value="Nuc_sug_transp"/>
    <property type="match status" value="1"/>
</dbReference>
<keyword evidence="3" id="KW-0762">Sugar transport</keyword>
<sequence length="257" mass="28814">MAFTAYQLFLAGLMLVTGTINTLSTKWADRQNARYCDRAGPAEGFEHPFLQAVGMFVGEFLCLLVFKFIWYSTAQYRINQMIYKGDSSAAIVKCWPIRINKDIHLLHGEQVFNPLIFWAASILDMCSTCLSYFALNFTTASSFQMLRGSVMVFTALFSIVFLKKKLTRIHWLGIVTVVAGLVVVGLSDLLFSKVPEGNHSNGEKIAGIFLILLAMIFTSLQVVYEERFIGKYNIPPLQAVGWEGIFGFCTLGFLLIP</sequence>
<proteinExistence type="inferred from homology"/>
<feature type="non-terminal residue" evidence="9">
    <location>
        <position position="257"/>
    </location>
</feature>
<dbReference type="InterPro" id="IPR007271">
    <property type="entry name" value="Nuc_sug_transpt"/>
</dbReference>
<dbReference type="PANTHER" id="PTHR13146">
    <property type="match status" value="1"/>
</dbReference>
<dbReference type="Gene3D" id="1.10.3730.20">
    <property type="match status" value="1"/>
</dbReference>
<evidence type="ECO:0000256" key="7">
    <source>
        <dbReference type="SAM" id="Phobius"/>
    </source>
</evidence>
<comment type="similarity">
    <text evidence="2">Belongs to the nucleotide-sugar transporter family. SLC35A subfamily.</text>
</comment>
<evidence type="ECO:0000256" key="5">
    <source>
        <dbReference type="ARBA" id="ARBA00022989"/>
    </source>
</evidence>
<keyword evidence="3" id="KW-0813">Transport</keyword>
<feature type="transmembrane region" description="Helical" evidence="7">
    <location>
        <begin position="49"/>
        <end position="71"/>
    </location>
</feature>
<evidence type="ECO:0008006" key="11">
    <source>
        <dbReference type="Google" id="ProtNLM"/>
    </source>
</evidence>
<evidence type="ECO:0000313" key="10">
    <source>
        <dbReference type="Proteomes" id="UP000676336"/>
    </source>
</evidence>
<evidence type="ECO:0000256" key="2">
    <source>
        <dbReference type="ARBA" id="ARBA00009976"/>
    </source>
</evidence>
<dbReference type="Proteomes" id="UP000676336">
    <property type="component" value="Unassembled WGS sequence"/>
</dbReference>
<gene>
    <name evidence="9" type="ORF">SMN809_LOCUS59829</name>
</gene>
<evidence type="ECO:0000256" key="4">
    <source>
        <dbReference type="ARBA" id="ARBA00022692"/>
    </source>
</evidence>
<evidence type="ECO:0000256" key="1">
    <source>
        <dbReference type="ARBA" id="ARBA00004141"/>
    </source>
</evidence>
<accession>A0A8S3EKI7</accession>
<feature type="chain" id="PRO_5035786618" description="Solute carrier family 35 member F6" evidence="8">
    <location>
        <begin position="19"/>
        <end position="257"/>
    </location>
</feature>
<feature type="transmembrane region" description="Helical" evidence="7">
    <location>
        <begin position="169"/>
        <end position="192"/>
    </location>
</feature>